<name>A0A7D5FVS2_9CAUD</name>
<gene>
    <name evidence="1" type="ORF">CC030809_00076</name>
</gene>
<reference evidence="1 2" key="1">
    <citation type="submission" date="2020-06" db="EMBL/GenBank/DDBJ databases">
        <authorList>
            <person name="Puxty R.J."/>
            <person name="Weihe C."/>
            <person name="Marston M.F."/>
            <person name="Martiny J.B.H."/>
        </authorList>
    </citation>
    <scope>NUCLEOTIDE SEQUENCE [LARGE SCALE GENOMIC DNA]</scope>
    <source>
        <strain evidence="1">0809CC03</strain>
    </source>
</reference>
<organism evidence="1 2">
    <name type="scientific">Synechococcus phage S-CAM7</name>
    <dbReference type="NCBI Taxonomy" id="1883368"/>
    <lineage>
        <taxon>Viruses</taxon>
        <taxon>Duplodnaviria</taxon>
        <taxon>Heunggongvirae</taxon>
        <taxon>Uroviricota</taxon>
        <taxon>Caudoviricetes</taxon>
        <taxon>Pantevenvirales</taxon>
        <taxon>Kyanoviridae</taxon>
        <taxon>Mazuvirus</taxon>
        <taxon>Mazuvirus scam7</taxon>
    </lineage>
</organism>
<dbReference type="InterPro" id="IPR029063">
    <property type="entry name" value="SAM-dependent_MTases_sf"/>
</dbReference>
<accession>A0A7D5FVS2</accession>
<dbReference type="SUPFAM" id="SSF53335">
    <property type="entry name" value="S-adenosyl-L-methionine-dependent methyltransferases"/>
    <property type="match status" value="1"/>
</dbReference>
<dbReference type="Gene3D" id="3.40.50.150">
    <property type="entry name" value="Vaccinia Virus protein VP39"/>
    <property type="match status" value="1"/>
</dbReference>
<dbReference type="EMBL" id="MT586120">
    <property type="protein sequence ID" value="QLF86132.1"/>
    <property type="molecule type" value="Genomic_DNA"/>
</dbReference>
<protein>
    <recommendedName>
        <fullName evidence="3">DNA methylase adenine-specific domain-containing protein</fullName>
    </recommendedName>
</protein>
<evidence type="ECO:0008006" key="3">
    <source>
        <dbReference type="Google" id="ProtNLM"/>
    </source>
</evidence>
<evidence type="ECO:0000313" key="2">
    <source>
        <dbReference type="Proteomes" id="UP000510897"/>
    </source>
</evidence>
<dbReference type="Proteomes" id="UP000510897">
    <property type="component" value="Segment"/>
</dbReference>
<proteinExistence type="predicted"/>
<reference evidence="1 2" key="2">
    <citation type="submission" date="2020-07" db="EMBL/GenBank/DDBJ databases">
        <title>Signatures of coevolution in a cyanophage population.</title>
        <authorList>
            <person name="Abebe J."/>
        </authorList>
    </citation>
    <scope>NUCLEOTIDE SEQUENCE [LARGE SCALE GENOMIC DNA]</scope>
    <source>
        <strain evidence="1">0809CC03</strain>
    </source>
</reference>
<evidence type="ECO:0000313" key="1">
    <source>
        <dbReference type="EMBL" id="QLF86132.1"/>
    </source>
</evidence>
<sequence length="136" mass="15642">MSKNNHNLESGSSLNRSDDRIIETQEVFTPMELCHLMVQDIPLDIRKNPKSTFLDNSSGSGNFIVALLEDLQNYHSREHIISNMLYAVELMEDNHIEMCERLGISTTHPHFVCHDALTYDYSFSEPLNTLDAMLFH</sequence>